<organism evidence="2 3">
    <name type="scientific">Oryza sativa subsp. japonica</name>
    <name type="common">Rice</name>
    <dbReference type="NCBI Taxonomy" id="39947"/>
    <lineage>
        <taxon>Eukaryota</taxon>
        <taxon>Viridiplantae</taxon>
        <taxon>Streptophyta</taxon>
        <taxon>Embryophyta</taxon>
        <taxon>Tracheophyta</taxon>
        <taxon>Spermatophyta</taxon>
        <taxon>Magnoliopsida</taxon>
        <taxon>Liliopsida</taxon>
        <taxon>Poales</taxon>
        <taxon>Poaceae</taxon>
        <taxon>BOP clade</taxon>
        <taxon>Oryzoideae</taxon>
        <taxon>Oryzeae</taxon>
        <taxon>Oryzinae</taxon>
        <taxon>Oryza</taxon>
        <taxon>Oryza sativa</taxon>
    </lineage>
</organism>
<evidence type="ECO:0000313" key="3">
    <source>
        <dbReference type="Proteomes" id="UP000000763"/>
    </source>
</evidence>
<dbReference type="EMBL" id="AL731644">
    <property type="protein sequence ID" value="CAE05223.3"/>
    <property type="molecule type" value="Genomic_DNA"/>
</dbReference>
<reference evidence="3" key="1">
    <citation type="journal article" date="2005" name="Nature">
        <title>The map-based sequence of the rice genome.</title>
        <authorList>
            <consortium name="International rice genome sequencing project (IRGSP)"/>
            <person name="Matsumoto T."/>
            <person name="Wu J."/>
            <person name="Kanamori H."/>
            <person name="Katayose Y."/>
            <person name="Fujisawa M."/>
            <person name="Namiki N."/>
            <person name="Mizuno H."/>
            <person name="Yamamoto K."/>
            <person name="Antonio B.A."/>
            <person name="Baba T."/>
            <person name="Sakata K."/>
            <person name="Nagamura Y."/>
            <person name="Aoki H."/>
            <person name="Arikawa K."/>
            <person name="Arita K."/>
            <person name="Bito T."/>
            <person name="Chiden Y."/>
            <person name="Fujitsuka N."/>
            <person name="Fukunaka R."/>
            <person name="Hamada M."/>
            <person name="Harada C."/>
            <person name="Hayashi A."/>
            <person name="Hijishita S."/>
            <person name="Honda M."/>
            <person name="Hosokawa S."/>
            <person name="Ichikawa Y."/>
            <person name="Idonuma A."/>
            <person name="Iijima M."/>
            <person name="Ikeda M."/>
            <person name="Ikeno M."/>
            <person name="Ito K."/>
            <person name="Ito S."/>
            <person name="Ito T."/>
            <person name="Ito Y."/>
            <person name="Ito Y."/>
            <person name="Iwabuchi A."/>
            <person name="Kamiya K."/>
            <person name="Karasawa W."/>
            <person name="Kurita K."/>
            <person name="Katagiri S."/>
            <person name="Kikuta A."/>
            <person name="Kobayashi H."/>
            <person name="Kobayashi N."/>
            <person name="Machita K."/>
            <person name="Maehara T."/>
            <person name="Masukawa M."/>
            <person name="Mizubayashi T."/>
            <person name="Mukai Y."/>
            <person name="Nagasaki H."/>
            <person name="Nagata Y."/>
            <person name="Naito S."/>
            <person name="Nakashima M."/>
            <person name="Nakama Y."/>
            <person name="Nakamichi Y."/>
            <person name="Nakamura M."/>
            <person name="Meguro A."/>
            <person name="Negishi M."/>
            <person name="Ohta I."/>
            <person name="Ohta T."/>
            <person name="Okamoto M."/>
            <person name="Ono N."/>
            <person name="Saji S."/>
            <person name="Sakaguchi M."/>
            <person name="Sakai K."/>
            <person name="Shibata M."/>
            <person name="Shimokawa T."/>
            <person name="Song J."/>
            <person name="Takazaki Y."/>
            <person name="Terasawa K."/>
            <person name="Tsugane M."/>
            <person name="Tsuji K."/>
            <person name="Ueda S."/>
            <person name="Waki K."/>
            <person name="Yamagata H."/>
            <person name="Yamamoto M."/>
            <person name="Yamamoto S."/>
            <person name="Yamane H."/>
            <person name="Yoshiki S."/>
            <person name="Yoshihara R."/>
            <person name="Yukawa K."/>
            <person name="Zhong H."/>
            <person name="Yano M."/>
            <person name="Yuan Q."/>
            <person name="Ouyang S."/>
            <person name="Liu J."/>
            <person name="Jones K.M."/>
            <person name="Gansberger K."/>
            <person name="Moffat K."/>
            <person name="Hill J."/>
            <person name="Bera J."/>
            <person name="Fadrosh D."/>
            <person name="Jin S."/>
            <person name="Johri S."/>
            <person name="Kim M."/>
            <person name="Overton L."/>
            <person name="Reardon M."/>
            <person name="Tsitrin T."/>
            <person name="Vuong H."/>
            <person name="Weaver B."/>
            <person name="Ciecko A."/>
            <person name="Tallon L."/>
            <person name="Jackson J."/>
            <person name="Pai G."/>
            <person name="Aken S.V."/>
            <person name="Utterback T."/>
            <person name="Reidmuller S."/>
            <person name="Feldblyum T."/>
            <person name="Hsiao J."/>
            <person name="Zismann V."/>
            <person name="Iobst S."/>
            <person name="de Vazeille A.R."/>
            <person name="Buell C.R."/>
            <person name="Ying K."/>
            <person name="Li Y."/>
            <person name="Lu T."/>
            <person name="Huang Y."/>
            <person name="Zhao Q."/>
            <person name="Feng Q."/>
            <person name="Zhang L."/>
            <person name="Zhu J."/>
            <person name="Weng Q."/>
            <person name="Mu J."/>
            <person name="Lu Y."/>
            <person name="Fan D."/>
            <person name="Liu Y."/>
            <person name="Guan J."/>
            <person name="Zhang Y."/>
            <person name="Yu S."/>
            <person name="Liu X."/>
            <person name="Zhang Y."/>
            <person name="Hong G."/>
            <person name="Han B."/>
            <person name="Choisne N."/>
            <person name="Demange N."/>
            <person name="Orjeda G."/>
            <person name="Samain S."/>
            <person name="Cattolico L."/>
            <person name="Pelletier E."/>
            <person name="Couloux A."/>
            <person name="Segurens B."/>
            <person name="Wincker P."/>
            <person name="D'Hont A."/>
            <person name="Scarpelli C."/>
            <person name="Weissenbach J."/>
            <person name="Salanoubat M."/>
            <person name="Quetier F."/>
            <person name="Yu Y."/>
            <person name="Kim H.R."/>
            <person name="Rambo T."/>
            <person name="Currie J."/>
            <person name="Collura K."/>
            <person name="Luo M."/>
            <person name="Yang T."/>
            <person name="Ammiraju J.S.S."/>
            <person name="Engler F."/>
            <person name="Soderlund C."/>
            <person name="Wing R.A."/>
            <person name="Palmer L.E."/>
            <person name="de la Bastide M."/>
            <person name="Spiegel L."/>
            <person name="Nascimento L."/>
            <person name="Zutavern T."/>
            <person name="O'Shaughnessy A."/>
            <person name="Dike S."/>
            <person name="Dedhia N."/>
            <person name="Preston R."/>
            <person name="Balija V."/>
            <person name="McCombie W.R."/>
            <person name="Chow T."/>
            <person name="Chen H."/>
            <person name="Chung M."/>
            <person name="Chen C."/>
            <person name="Shaw J."/>
            <person name="Wu H."/>
            <person name="Hsiao K."/>
            <person name="Chao Y."/>
            <person name="Chu M."/>
            <person name="Cheng C."/>
            <person name="Hour A."/>
            <person name="Lee P."/>
            <person name="Lin S."/>
            <person name="Lin Y."/>
            <person name="Liou J."/>
            <person name="Liu S."/>
            <person name="Hsing Y."/>
            <person name="Raghuvanshi S."/>
            <person name="Mohanty A."/>
            <person name="Bharti A.K."/>
            <person name="Gaur A."/>
            <person name="Gupta V."/>
            <person name="Kumar D."/>
            <person name="Ravi V."/>
            <person name="Vij S."/>
            <person name="Kapur A."/>
            <person name="Khurana P."/>
            <person name="Khurana P."/>
            <person name="Khurana J.P."/>
            <person name="Tyagi A.K."/>
            <person name="Gaikwad K."/>
            <person name="Singh A."/>
            <person name="Dalal V."/>
            <person name="Srivastava S."/>
            <person name="Dixit A."/>
            <person name="Pal A.K."/>
            <person name="Ghazi I.A."/>
            <person name="Yadav M."/>
            <person name="Pandit A."/>
            <person name="Bhargava A."/>
            <person name="Sureshbabu K."/>
            <person name="Batra K."/>
            <person name="Sharma T.R."/>
            <person name="Mohapatra T."/>
            <person name="Singh N.K."/>
            <person name="Messing J."/>
            <person name="Nelson A.B."/>
            <person name="Fuks G."/>
            <person name="Kavchok S."/>
            <person name="Keizer G."/>
            <person name="Linton E."/>
            <person name="Llaca V."/>
            <person name="Song R."/>
            <person name="Tanyolac B."/>
            <person name="Young S."/>
            <person name="Ho-Il K."/>
            <person name="Hahn J.H."/>
            <person name="Sangsakoo G."/>
            <person name="Vanavichit A."/>
            <person name="de Mattos Luiz.A.T."/>
            <person name="Zimmer P.D."/>
            <person name="Malone G."/>
            <person name="Dellagostin O."/>
            <person name="de Oliveira A.C."/>
            <person name="Bevan M."/>
            <person name="Bancroft I."/>
            <person name="Minx P."/>
            <person name="Cordum H."/>
            <person name="Wilson R."/>
            <person name="Cheng Z."/>
            <person name="Jin W."/>
            <person name="Jiang J."/>
            <person name="Leong S.A."/>
            <person name="Iwama H."/>
            <person name="Gojobori T."/>
            <person name="Itoh T."/>
            <person name="Niimura Y."/>
            <person name="Fujii Y."/>
            <person name="Habara T."/>
            <person name="Sakai H."/>
            <person name="Sato Y."/>
            <person name="Wilson G."/>
            <person name="Kumar K."/>
            <person name="McCouch S."/>
            <person name="Juretic N."/>
            <person name="Hoen D."/>
            <person name="Wright S."/>
            <person name="Bruskiewich R."/>
            <person name="Bureau T."/>
            <person name="Miyao A."/>
            <person name="Hirochika H."/>
            <person name="Nishikawa T."/>
            <person name="Kadowaki K."/>
            <person name="Sugiura M."/>
            <person name="Burr B."/>
            <person name="Sasaki T."/>
        </authorList>
    </citation>
    <scope>NUCLEOTIDE SEQUENCE [LARGE SCALE GENOMIC DNA]</scope>
    <source>
        <strain evidence="3">cv. Nipponbare</strain>
    </source>
</reference>
<name>Q7F8V4_ORYSJ</name>
<evidence type="ECO:0000313" key="2">
    <source>
        <dbReference type="EMBL" id="CAE05223.3"/>
    </source>
</evidence>
<feature type="region of interest" description="Disordered" evidence="1">
    <location>
        <begin position="217"/>
        <end position="245"/>
    </location>
</feature>
<protein>
    <submittedName>
        <fullName evidence="2">OSJNBa0011K22.5 protein</fullName>
    </submittedName>
</protein>
<gene>
    <name evidence="2" type="primary">OSJNBa0011K22.5</name>
</gene>
<sequence length="347" mass="38047">MGKILIAPSIEICSNEMADCPLKHQGQTMGDFVAELSRMAFVIGFPRELQYTSIHPLSGEFPRQVRLEIHGIHSYLHNMEVTACGGTFEHACEEASLKMMAHLRERHDGTLNTTAYRFHPRRGSSSNTSTFKSAWGENDVTFGHMSEVMEGYDKLHAMLHKATKRLNDQKLVRIAELQDENGRLKKEVARLHGCSPPGGARIRTMPRKSTIAPVRIQLAPRNPPPPPPPAPPAAPAPAPAPAPVPAPASALSFVPASAYRGPAGGSGGWLPASPSGGRVIISSSSSEAGSGDTYQLYMLIFFLQKYILDSRIIIKWKRIDIESDDKSIGRCRESDLYELAKNSELTR</sequence>
<reference evidence="3" key="2">
    <citation type="journal article" date="2008" name="Nucleic Acids Res.">
        <title>The rice annotation project database (RAP-DB): 2008 update.</title>
        <authorList>
            <consortium name="The rice annotation project (RAP)"/>
        </authorList>
    </citation>
    <scope>GENOME REANNOTATION</scope>
    <source>
        <strain evidence="3">cv. Nipponbare</strain>
    </source>
</reference>
<accession>Q7F8V4</accession>
<feature type="compositionally biased region" description="Pro residues" evidence="1">
    <location>
        <begin position="221"/>
        <end position="245"/>
    </location>
</feature>
<dbReference type="Proteomes" id="UP000000763">
    <property type="component" value="Chromosome 4"/>
</dbReference>
<proteinExistence type="predicted"/>
<evidence type="ECO:0000256" key="1">
    <source>
        <dbReference type="SAM" id="MobiDB-lite"/>
    </source>
</evidence>
<dbReference type="AlphaFoldDB" id="Q7F8V4"/>